<feature type="domain" description="DZIP3-like HEPN" evidence="1">
    <location>
        <begin position="1"/>
        <end position="67"/>
    </location>
</feature>
<reference evidence="3" key="1">
    <citation type="submission" date="2021-03" db="EMBL/GenBank/DDBJ databases">
        <authorList>
            <person name="Bekaert M."/>
        </authorList>
    </citation>
    <scope>NUCLEOTIDE SEQUENCE</scope>
</reference>
<accession>A0A8S3TGJ1</accession>
<protein>
    <recommendedName>
        <fullName evidence="5">DZIP3-like HEPN domain-containing protein</fullName>
    </recommendedName>
</protein>
<dbReference type="EMBL" id="CAJPWZ010002189">
    <property type="protein sequence ID" value="CAG2232774.1"/>
    <property type="molecule type" value="Genomic_DNA"/>
</dbReference>
<sequence>MPPATEISDGADLARIKYYRNQIVHAEKDEIAKQDFTIAWACDEHINELSSEFTKQIQDLPTEIKDRAEDTIPVNIRSQNDQYINEWMKDDSEFIVTRAAKHVAASIQLHNCIVVTGSSGTGKSSIIHHIALNLFKHEGYEIISLVTGPFRYNTLS</sequence>
<dbReference type="Pfam" id="PF20720">
    <property type="entry name" value="nSTAND3"/>
    <property type="match status" value="1"/>
</dbReference>
<evidence type="ECO:0000313" key="3">
    <source>
        <dbReference type="EMBL" id="CAG2232774.1"/>
    </source>
</evidence>
<evidence type="ECO:0008006" key="5">
    <source>
        <dbReference type="Google" id="ProtNLM"/>
    </source>
</evidence>
<name>A0A8S3TGJ1_MYTED</name>
<dbReference type="InterPro" id="IPR049050">
    <property type="entry name" value="nSTAND3"/>
</dbReference>
<dbReference type="Gene3D" id="3.40.50.300">
    <property type="entry name" value="P-loop containing nucleotide triphosphate hydrolases"/>
    <property type="match status" value="1"/>
</dbReference>
<keyword evidence="4" id="KW-1185">Reference proteome</keyword>
<dbReference type="Pfam" id="PF18738">
    <property type="entry name" value="HEPN_DZIP3"/>
    <property type="match status" value="1"/>
</dbReference>
<evidence type="ECO:0000313" key="4">
    <source>
        <dbReference type="Proteomes" id="UP000683360"/>
    </source>
</evidence>
<dbReference type="Proteomes" id="UP000683360">
    <property type="component" value="Unassembled WGS sequence"/>
</dbReference>
<dbReference type="AlphaFoldDB" id="A0A8S3TGJ1"/>
<evidence type="ECO:0000259" key="1">
    <source>
        <dbReference type="Pfam" id="PF18738"/>
    </source>
</evidence>
<dbReference type="SUPFAM" id="SSF52540">
    <property type="entry name" value="P-loop containing nucleoside triphosphate hydrolases"/>
    <property type="match status" value="1"/>
</dbReference>
<dbReference type="InterPro" id="IPR041249">
    <property type="entry name" value="HEPN_DZIP3"/>
</dbReference>
<dbReference type="OrthoDB" id="10686375at2759"/>
<proteinExistence type="predicted"/>
<gene>
    <name evidence="3" type="ORF">MEDL_45501</name>
</gene>
<dbReference type="InterPro" id="IPR027417">
    <property type="entry name" value="P-loop_NTPase"/>
</dbReference>
<evidence type="ECO:0000259" key="2">
    <source>
        <dbReference type="Pfam" id="PF20720"/>
    </source>
</evidence>
<comment type="caution">
    <text evidence="3">The sequence shown here is derived from an EMBL/GenBank/DDBJ whole genome shotgun (WGS) entry which is preliminary data.</text>
</comment>
<feature type="domain" description="Novel STAND NTPase 3" evidence="2">
    <location>
        <begin position="94"/>
        <end position="145"/>
    </location>
</feature>
<organism evidence="3 4">
    <name type="scientific">Mytilus edulis</name>
    <name type="common">Blue mussel</name>
    <dbReference type="NCBI Taxonomy" id="6550"/>
    <lineage>
        <taxon>Eukaryota</taxon>
        <taxon>Metazoa</taxon>
        <taxon>Spiralia</taxon>
        <taxon>Lophotrochozoa</taxon>
        <taxon>Mollusca</taxon>
        <taxon>Bivalvia</taxon>
        <taxon>Autobranchia</taxon>
        <taxon>Pteriomorphia</taxon>
        <taxon>Mytilida</taxon>
        <taxon>Mytiloidea</taxon>
        <taxon>Mytilidae</taxon>
        <taxon>Mytilinae</taxon>
        <taxon>Mytilus</taxon>
    </lineage>
</organism>